<evidence type="ECO:0000313" key="2">
    <source>
        <dbReference type="Proteomes" id="UP000034022"/>
    </source>
</evidence>
<protein>
    <submittedName>
        <fullName evidence="1">Uncharacterized protein</fullName>
    </submittedName>
</protein>
<sequence>MKTYDMRDNYMVFYVADPKKFQPPKIEKIKNTTYWNLQEFNMIKTAYYAYNPEMRVCHDISAVCPSLFRKADDFCMSVYHHYGLLDKNGCFESEPDIYCVVSQGKKIVGTLGYSWNDLPIRKTYLGLDEIDDNAHELMRMSIKPGLGLKTEIIPKKIVEMRNEKHLWKNNKHVESIGDFYHKSSSITNEVGLLLFNGMVTFYRTLVKRCGYIEPPPVWISTHGIIENFFDKILKKNIFKKFPKLVNWNNIPKQSWNAYLTLDFKPYEIQLREIVPELFINKWDIAANNNISSDNRVIAVA</sequence>
<dbReference type="EMBL" id="LBUU01000011">
    <property type="protein sequence ID" value="KKQ69635.1"/>
    <property type="molecule type" value="Genomic_DNA"/>
</dbReference>
<name>A0A0G0K2G7_9BACT</name>
<organism evidence="1 2">
    <name type="scientific">Candidatus Falkowbacteria bacterium GW2011_GWE1_38_31</name>
    <dbReference type="NCBI Taxonomy" id="1618638"/>
    <lineage>
        <taxon>Bacteria</taxon>
        <taxon>Candidatus Falkowiibacteriota</taxon>
    </lineage>
</organism>
<accession>A0A0G0K2G7</accession>
<dbReference type="Proteomes" id="UP000034022">
    <property type="component" value="Unassembled WGS sequence"/>
</dbReference>
<evidence type="ECO:0000313" key="1">
    <source>
        <dbReference type="EMBL" id="KKQ69635.1"/>
    </source>
</evidence>
<gene>
    <name evidence="1" type="ORF">US91_C0011G0005</name>
</gene>
<dbReference type="AlphaFoldDB" id="A0A0G0K2G7"/>
<comment type="caution">
    <text evidence="1">The sequence shown here is derived from an EMBL/GenBank/DDBJ whole genome shotgun (WGS) entry which is preliminary data.</text>
</comment>
<reference evidence="1 2" key="1">
    <citation type="journal article" date="2015" name="Nature">
        <title>rRNA introns, odd ribosomes, and small enigmatic genomes across a large radiation of phyla.</title>
        <authorList>
            <person name="Brown C.T."/>
            <person name="Hug L.A."/>
            <person name="Thomas B.C."/>
            <person name="Sharon I."/>
            <person name="Castelle C.J."/>
            <person name="Singh A."/>
            <person name="Wilkins M.J."/>
            <person name="Williams K.H."/>
            <person name="Banfield J.F."/>
        </authorList>
    </citation>
    <scope>NUCLEOTIDE SEQUENCE [LARGE SCALE GENOMIC DNA]</scope>
</reference>
<proteinExistence type="predicted"/>